<dbReference type="Proteomes" id="UP000235786">
    <property type="component" value="Unassembled WGS sequence"/>
</dbReference>
<evidence type="ECO:0000313" key="1">
    <source>
        <dbReference type="EMBL" id="PMD38375.1"/>
    </source>
</evidence>
<proteinExistence type="predicted"/>
<gene>
    <name evidence="1" type="ORF">L207DRAFT_585277</name>
</gene>
<organism evidence="1 2">
    <name type="scientific">Hyaloscypha variabilis (strain UAMH 11265 / GT02V1 / F)</name>
    <name type="common">Meliniomyces variabilis</name>
    <dbReference type="NCBI Taxonomy" id="1149755"/>
    <lineage>
        <taxon>Eukaryota</taxon>
        <taxon>Fungi</taxon>
        <taxon>Dikarya</taxon>
        <taxon>Ascomycota</taxon>
        <taxon>Pezizomycotina</taxon>
        <taxon>Leotiomycetes</taxon>
        <taxon>Helotiales</taxon>
        <taxon>Hyaloscyphaceae</taxon>
        <taxon>Hyaloscypha</taxon>
        <taxon>Hyaloscypha variabilis</taxon>
    </lineage>
</organism>
<name>A0A2J6RIN3_HYAVF</name>
<dbReference type="STRING" id="1149755.A0A2J6RIN3"/>
<sequence length="204" mass="22463">MEMVVPPLQKAGVYYLWPGLQDTGNTGVYQEVLDGRKGSWWIAPGWCCSNPNLPWGDGFQAPNGNTVAITMARDPSGPNWSSSMSMGSSKVKDSFPIAYKNFNQAILAIELNGVSWDFGKLVWNNITMVVNGTQTDWCTNNPENYNGATKFTITDAKAVTSGGSTTCTIAQIVMEGPADKRGRSEEVEYESWKDFIGSLDRDYY</sequence>
<keyword evidence="2" id="KW-1185">Reference proteome</keyword>
<dbReference type="OrthoDB" id="3360643at2759"/>
<dbReference type="EMBL" id="KZ613948">
    <property type="protein sequence ID" value="PMD38375.1"/>
    <property type="molecule type" value="Genomic_DNA"/>
</dbReference>
<reference evidence="1 2" key="1">
    <citation type="submission" date="2016-04" db="EMBL/GenBank/DDBJ databases">
        <title>A degradative enzymes factory behind the ericoid mycorrhizal symbiosis.</title>
        <authorList>
            <consortium name="DOE Joint Genome Institute"/>
            <person name="Martino E."/>
            <person name="Morin E."/>
            <person name="Grelet G."/>
            <person name="Kuo A."/>
            <person name="Kohler A."/>
            <person name="Daghino S."/>
            <person name="Barry K."/>
            <person name="Choi C."/>
            <person name="Cichocki N."/>
            <person name="Clum A."/>
            <person name="Copeland A."/>
            <person name="Hainaut M."/>
            <person name="Haridas S."/>
            <person name="Labutti K."/>
            <person name="Lindquist E."/>
            <person name="Lipzen A."/>
            <person name="Khouja H.-R."/>
            <person name="Murat C."/>
            <person name="Ohm R."/>
            <person name="Olson A."/>
            <person name="Spatafora J."/>
            <person name="Veneault-Fourrey C."/>
            <person name="Henrissat B."/>
            <person name="Grigoriev I."/>
            <person name="Martin F."/>
            <person name="Perotto S."/>
        </authorList>
    </citation>
    <scope>NUCLEOTIDE SEQUENCE [LARGE SCALE GENOMIC DNA]</scope>
    <source>
        <strain evidence="1 2">F</strain>
    </source>
</reference>
<accession>A0A2J6RIN3</accession>
<evidence type="ECO:0000313" key="2">
    <source>
        <dbReference type="Proteomes" id="UP000235786"/>
    </source>
</evidence>
<dbReference type="AlphaFoldDB" id="A0A2J6RIN3"/>
<protein>
    <submittedName>
        <fullName evidence="1">Uncharacterized protein</fullName>
    </submittedName>
</protein>